<comment type="caution">
    <text evidence="2">The sequence shown here is derived from an EMBL/GenBank/DDBJ whole genome shotgun (WGS) entry which is preliminary data.</text>
</comment>
<dbReference type="EMBL" id="JAHRIN010055541">
    <property type="protein sequence ID" value="MEQ2210948.1"/>
    <property type="molecule type" value="Genomic_DNA"/>
</dbReference>
<proteinExistence type="predicted"/>
<accession>A0ABV0RRY6</accession>
<evidence type="ECO:0000313" key="3">
    <source>
        <dbReference type="Proteomes" id="UP001434883"/>
    </source>
</evidence>
<sequence length="102" mass="11488">MRSWSYNPALNLTRLMFPMVEMDIRVSNSYLCEVRVSSLFFFFCYYSVVFSLTTRTPRLLFHPGPGRGGSRLSRDTETSLSPDTSSSSSGGSPRRSQASQET</sequence>
<evidence type="ECO:0000313" key="2">
    <source>
        <dbReference type="EMBL" id="MEQ2210948.1"/>
    </source>
</evidence>
<feature type="region of interest" description="Disordered" evidence="1">
    <location>
        <begin position="61"/>
        <end position="102"/>
    </location>
</feature>
<keyword evidence="3" id="KW-1185">Reference proteome</keyword>
<feature type="compositionally biased region" description="Low complexity" evidence="1">
    <location>
        <begin position="78"/>
        <end position="102"/>
    </location>
</feature>
<protein>
    <submittedName>
        <fullName evidence="2">Uncharacterized protein</fullName>
    </submittedName>
</protein>
<dbReference type="Proteomes" id="UP001434883">
    <property type="component" value="Unassembled WGS sequence"/>
</dbReference>
<name>A0ABV0RRY6_9TELE</name>
<reference evidence="2 3" key="1">
    <citation type="submission" date="2021-06" db="EMBL/GenBank/DDBJ databases">
        <authorList>
            <person name="Palmer J.M."/>
        </authorList>
    </citation>
    <scope>NUCLEOTIDE SEQUENCE [LARGE SCALE GENOMIC DNA]</scope>
    <source>
        <strain evidence="2 3">XC_2019</strain>
        <tissue evidence="2">Muscle</tissue>
    </source>
</reference>
<gene>
    <name evidence="2" type="ORF">XENOCAPTIV_022817</name>
</gene>
<evidence type="ECO:0000256" key="1">
    <source>
        <dbReference type="SAM" id="MobiDB-lite"/>
    </source>
</evidence>
<organism evidence="2 3">
    <name type="scientific">Xenoophorus captivus</name>
    <dbReference type="NCBI Taxonomy" id="1517983"/>
    <lineage>
        <taxon>Eukaryota</taxon>
        <taxon>Metazoa</taxon>
        <taxon>Chordata</taxon>
        <taxon>Craniata</taxon>
        <taxon>Vertebrata</taxon>
        <taxon>Euteleostomi</taxon>
        <taxon>Actinopterygii</taxon>
        <taxon>Neopterygii</taxon>
        <taxon>Teleostei</taxon>
        <taxon>Neoteleostei</taxon>
        <taxon>Acanthomorphata</taxon>
        <taxon>Ovalentaria</taxon>
        <taxon>Atherinomorphae</taxon>
        <taxon>Cyprinodontiformes</taxon>
        <taxon>Goodeidae</taxon>
        <taxon>Xenoophorus</taxon>
    </lineage>
</organism>